<proteinExistence type="predicted"/>
<evidence type="ECO:0000313" key="2">
    <source>
        <dbReference type="Proteomes" id="UP000287300"/>
    </source>
</evidence>
<dbReference type="EMBL" id="BDES01000077">
    <property type="protein sequence ID" value="GCD54132.1"/>
    <property type="molecule type" value="Genomic_DNA"/>
</dbReference>
<name>A0A401WXN4_ACEPA</name>
<sequence>MSGPAKQANEYDLSAFPEFSRSHVKHWLSQEVNHGATSPIANDLRSIREWMESLQEETPNMMRNLHKLNWQSAKEFAEKWQNAQVIKTEVRAKCGGEPNDVKPVMEFSDGLRWVCITTEAGWLYEAAVKGHSPWRDDPSSIFYSLRDEMNMPLCTLEVSVMSPERSGLRDEINMPRCTLEVSDMSAERNVVLEVYDGVNGESPEQHQSKILALLDEIRPAYVWSAQSFGCQFIGLNDEPAKLWKINDLLQTLNRGDVVRGNLLLGGREDVTSLPDDLTIQGSLCLSGCANMKSLPRRLSVTKSVYLRDCDWLTEIPGDLVAGGGMELNGSSNLTDLPADMTVHGMLALRDCTSLAELPERLTVLGYLYLNGCTSLTSIPEDTEVAGLIFGADHLPRTQSRPTCEDPTP</sequence>
<dbReference type="Proteomes" id="UP000287300">
    <property type="component" value="Unassembled WGS sequence"/>
</dbReference>
<dbReference type="InterPro" id="IPR032675">
    <property type="entry name" value="LRR_dom_sf"/>
</dbReference>
<dbReference type="AlphaFoldDB" id="A0A401WXN4"/>
<dbReference type="SUPFAM" id="SSF52058">
    <property type="entry name" value="L domain-like"/>
    <property type="match status" value="1"/>
</dbReference>
<protein>
    <submittedName>
        <fullName evidence="1">Uncharacterized protein</fullName>
    </submittedName>
</protein>
<comment type="caution">
    <text evidence="1">The sequence shown here is derived from an EMBL/GenBank/DDBJ whole genome shotgun (WGS) entry which is preliminary data.</text>
</comment>
<reference evidence="1 2" key="1">
    <citation type="submission" date="2016-06" db="EMBL/GenBank/DDBJ databases">
        <title>Acetobacter pasteurianus NBRC 3188 whole genome sequencing project.</title>
        <authorList>
            <person name="Matsutani M."/>
            <person name="Shiwa Y."/>
            <person name="Okamoto-Kainuma A."/>
            <person name="Ishikawa M."/>
            <person name="Koizumi Y."/>
            <person name="Yoshikawa H."/>
            <person name="Yakushi T."/>
            <person name="Matsushita K."/>
        </authorList>
    </citation>
    <scope>NUCLEOTIDE SEQUENCE [LARGE SCALE GENOMIC DNA]</scope>
    <source>
        <strain evidence="1 2">NBRC 3188</strain>
    </source>
</reference>
<gene>
    <name evidence="1" type="ORF">NBRC3188_2829</name>
</gene>
<evidence type="ECO:0000313" key="1">
    <source>
        <dbReference type="EMBL" id="GCD54132.1"/>
    </source>
</evidence>
<accession>A0A401WXN4</accession>
<organism evidence="1 2">
    <name type="scientific">Acetobacter pasteurianus NBRC 3188</name>
    <dbReference type="NCBI Taxonomy" id="1226663"/>
    <lineage>
        <taxon>Bacteria</taxon>
        <taxon>Pseudomonadati</taxon>
        <taxon>Pseudomonadota</taxon>
        <taxon>Alphaproteobacteria</taxon>
        <taxon>Acetobacterales</taxon>
        <taxon>Acetobacteraceae</taxon>
        <taxon>Acetobacter</taxon>
    </lineage>
</organism>
<dbReference type="Gene3D" id="3.80.10.10">
    <property type="entry name" value="Ribonuclease Inhibitor"/>
    <property type="match status" value="1"/>
</dbReference>